<comment type="caution">
    <text evidence="4">The sequence shown here is derived from an EMBL/GenBank/DDBJ whole genome shotgun (WGS) entry which is preliminary data.</text>
</comment>
<evidence type="ECO:0000313" key="5">
    <source>
        <dbReference type="Proteomes" id="UP000629468"/>
    </source>
</evidence>
<dbReference type="FunFam" id="3.20.20.100:FF:000002">
    <property type="entry name" value="2,5-diketo-D-gluconic acid reductase A"/>
    <property type="match status" value="1"/>
</dbReference>
<protein>
    <recommendedName>
        <fullName evidence="3">NADP-dependent oxidoreductase domain-containing protein</fullName>
    </recommendedName>
</protein>
<keyword evidence="2" id="KW-0812">Transmembrane</keyword>
<proteinExistence type="predicted"/>
<dbReference type="EMBL" id="JABXXO010000015">
    <property type="protein sequence ID" value="KAF7760238.1"/>
    <property type="molecule type" value="Genomic_DNA"/>
</dbReference>
<feature type="domain" description="NADP-dependent oxidoreductase" evidence="3">
    <location>
        <begin position="21"/>
        <end position="274"/>
    </location>
</feature>
<feature type="transmembrane region" description="Helical" evidence="2">
    <location>
        <begin position="401"/>
        <end position="424"/>
    </location>
</feature>
<dbReference type="PRINTS" id="PR00069">
    <property type="entry name" value="ALDKETRDTASE"/>
</dbReference>
<dbReference type="InterPro" id="IPR036812">
    <property type="entry name" value="NAD(P)_OxRdtase_dom_sf"/>
</dbReference>
<dbReference type="AlphaFoldDB" id="A0A8H7EVI5"/>
<feature type="transmembrane region" description="Helical" evidence="2">
    <location>
        <begin position="444"/>
        <end position="464"/>
    </location>
</feature>
<gene>
    <name evidence="4" type="ORF">Agabi119p4_10914</name>
</gene>
<organism evidence="4 5">
    <name type="scientific">Agaricus bisporus var. burnettii</name>
    <dbReference type="NCBI Taxonomy" id="192524"/>
    <lineage>
        <taxon>Eukaryota</taxon>
        <taxon>Fungi</taxon>
        <taxon>Dikarya</taxon>
        <taxon>Basidiomycota</taxon>
        <taxon>Agaricomycotina</taxon>
        <taxon>Agaricomycetes</taxon>
        <taxon>Agaricomycetidae</taxon>
        <taxon>Agaricales</taxon>
        <taxon>Agaricineae</taxon>
        <taxon>Agaricaceae</taxon>
        <taxon>Agaricus</taxon>
    </lineage>
</organism>
<dbReference type="PANTHER" id="PTHR11732">
    <property type="entry name" value="ALDO/KETO REDUCTASE"/>
    <property type="match status" value="1"/>
</dbReference>
<dbReference type="Gene3D" id="3.20.20.100">
    <property type="entry name" value="NADP-dependent oxidoreductase domain"/>
    <property type="match status" value="1"/>
</dbReference>
<evidence type="ECO:0000313" key="4">
    <source>
        <dbReference type="EMBL" id="KAF7760238.1"/>
    </source>
</evidence>
<feature type="transmembrane region" description="Helical" evidence="2">
    <location>
        <begin position="476"/>
        <end position="498"/>
    </location>
</feature>
<keyword evidence="2" id="KW-1133">Transmembrane helix</keyword>
<dbReference type="Pfam" id="PF00248">
    <property type="entry name" value="Aldo_ket_red"/>
    <property type="match status" value="1"/>
</dbReference>
<evidence type="ECO:0000259" key="3">
    <source>
        <dbReference type="Pfam" id="PF00248"/>
    </source>
</evidence>
<sequence>MSSRPLKAFRLNNGDTLSAVGIGCWMGRQGEGPHVVAMVKAALKLGYRHVDTAANYGDEVSVGQGIHESGIPRSEIYVTTKLASEDHWDPLSALETSLAKLQLDYVDLFLMHWPMALRADGSALPPDESPTFLETWWAMQEVLKTGKTKAIGVSNLSEKLLSSLLDHPKTTVVPAVNQVEAHPCLPQHKLLELCRKKGILLVAYSPVGKHKFADDHDIQAISKRLKVTPAQVILSWAVQRGTAVVPKSEHEDRLVENMSIIELSDGDMNTLDQIHLKPGMHRSVKNCSHTHADGATRARAKSIASILVMHGNNPYTTLTFTATALRKGCGLIVERSSDSSVPRPRLSHPSSERMAVTENESKLVAIFIQSCLWGAFAVMFVLTYWTLVYRRPHGRPLNKPMLLAAIVMFVLATTQLAINFTRIIRGFIINEGRTEEYYNVLAEFTQIFGSTVYILQTFVGDAVAIYRCYIVWSRRIVYILFPCILYIASLVTGIGILVTMGETGDGSLVFFELLGRWISSFFAFTLATSTTCTIMIASRIWYLNNQSARSGSQLSSLHPIARVVVESGAIYSSMLIILLILYGQKSWFQYVIVDALSSTIGIVFSVIIVRIGLGVAIAPDTVQGSAAVHVKAMGDRGSGGLVNELSTFEASDGSSREASGHFFQNASDLKKSRGIVHSDDTWSHAKNERDQLPTV</sequence>
<feature type="transmembrane region" description="Helical" evidence="2">
    <location>
        <begin position="563"/>
        <end position="582"/>
    </location>
</feature>
<dbReference type="InterPro" id="IPR023210">
    <property type="entry name" value="NADP_OxRdtase_dom"/>
</dbReference>
<dbReference type="InterPro" id="IPR020471">
    <property type="entry name" value="AKR"/>
</dbReference>
<evidence type="ECO:0000256" key="2">
    <source>
        <dbReference type="SAM" id="Phobius"/>
    </source>
</evidence>
<feature type="transmembrane region" description="Helical" evidence="2">
    <location>
        <begin position="518"/>
        <end position="542"/>
    </location>
</feature>
<dbReference type="Proteomes" id="UP000629468">
    <property type="component" value="Unassembled WGS sequence"/>
</dbReference>
<dbReference type="PROSITE" id="PS00798">
    <property type="entry name" value="ALDOKETO_REDUCTASE_1"/>
    <property type="match status" value="1"/>
</dbReference>
<dbReference type="SUPFAM" id="SSF51430">
    <property type="entry name" value="NAD(P)-linked oxidoreductase"/>
    <property type="match status" value="1"/>
</dbReference>
<feature type="transmembrane region" description="Helical" evidence="2">
    <location>
        <begin position="363"/>
        <end position="389"/>
    </location>
</feature>
<keyword evidence="2" id="KW-0472">Membrane</keyword>
<accession>A0A8H7EVI5</accession>
<evidence type="ECO:0000256" key="1">
    <source>
        <dbReference type="ARBA" id="ARBA00023002"/>
    </source>
</evidence>
<name>A0A8H7EVI5_AGABI</name>
<keyword evidence="1" id="KW-0560">Oxidoreductase</keyword>
<reference evidence="4 5" key="1">
    <citation type="journal article" name="Sci. Rep.">
        <title>Telomere-to-telomere assembled and centromere annotated genomes of the two main subspecies of the button mushroom Agaricus bisporus reveal especially polymorphic chromosome ends.</title>
        <authorList>
            <person name="Sonnenberg A.S.M."/>
            <person name="Sedaghat-Telgerd N."/>
            <person name="Lavrijssen B."/>
            <person name="Ohm R.A."/>
            <person name="Hendrickx P.M."/>
            <person name="Scholtmeijer K."/>
            <person name="Baars J.J.P."/>
            <person name="van Peer A."/>
        </authorList>
    </citation>
    <scope>NUCLEOTIDE SEQUENCE [LARGE SCALE GENOMIC DNA]</scope>
    <source>
        <strain evidence="4 5">H119_p4</strain>
    </source>
</reference>
<feature type="transmembrane region" description="Helical" evidence="2">
    <location>
        <begin position="588"/>
        <end position="609"/>
    </location>
</feature>
<dbReference type="InterPro" id="IPR018170">
    <property type="entry name" value="Aldo/ket_reductase_CS"/>
</dbReference>
<dbReference type="GO" id="GO:0016616">
    <property type="term" value="F:oxidoreductase activity, acting on the CH-OH group of donors, NAD or NADP as acceptor"/>
    <property type="evidence" value="ECO:0007669"/>
    <property type="project" value="UniProtKB-ARBA"/>
</dbReference>